<keyword evidence="3" id="KW-1185">Reference proteome</keyword>
<dbReference type="PANTHER" id="PTHR12461:SF99">
    <property type="entry name" value="BIFUNCTIONAL PEPTIDASE AND (3S)-LYSYL HYDROXYLASE JMJD7"/>
    <property type="match status" value="1"/>
</dbReference>
<gene>
    <name evidence="2" type="ORF">BJ085DRAFT_13803</name>
</gene>
<evidence type="ECO:0000259" key="1">
    <source>
        <dbReference type="PROSITE" id="PS51184"/>
    </source>
</evidence>
<dbReference type="PROSITE" id="PS51184">
    <property type="entry name" value="JMJC"/>
    <property type="match status" value="1"/>
</dbReference>
<feature type="domain" description="JmjC" evidence="1">
    <location>
        <begin position="139"/>
        <end position="344"/>
    </location>
</feature>
<proteinExistence type="predicted"/>
<accession>A0A4Q0A083</accession>
<dbReference type="InterPro" id="IPR014710">
    <property type="entry name" value="RmlC-like_jellyroll"/>
</dbReference>
<reference evidence="3" key="1">
    <citation type="journal article" date="2018" name="Nat. Microbiol.">
        <title>Leveraging single-cell genomics to expand the fungal tree of life.</title>
        <authorList>
            <person name="Ahrendt S.R."/>
            <person name="Quandt C.A."/>
            <person name="Ciobanu D."/>
            <person name="Clum A."/>
            <person name="Salamov A."/>
            <person name="Andreopoulos B."/>
            <person name="Cheng J.F."/>
            <person name="Woyke T."/>
            <person name="Pelin A."/>
            <person name="Henrissat B."/>
            <person name="Reynolds N.K."/>
            <person name="Benny G.L."/>
            <person name="Smith M.E."/>
            <person name="James T.Y."/>
            <person name="Grigoriev I.V."/>
        </authorList>
    </citation>
    <scope>NUCLEOTIDE SEQUENCE [LARGE SCALE GENOMIC DNA]</scope>
    <source>
        <strain evidence="3">RSA 468</strain>
    </source>
</reference>
<dbReference type="STRING" id="215637.A0A4Q0A083"/>
<sequence length="355" mass="40449">MAPGDSPIGSLPADQLHAALRDLVTEAQELNVGAVTELDQVPTPLEFMRYVAQNRPFVVRGGARHWPARTQWSNDHLRSIMGDQLVTVAITPNGYADALVDGRFFVEPFQKQMPFGEVVDILEQKQAQRQLTDSTARPPPKHYLAYHYYIQSQNGNIEGDYQRLKREIPADIDFATEALGYRPDAVNFWMGEASSVTSLHKDPYENIYVVLAGSKTFTLYPPTECYCLYERFYQAAEYHEEETASSPSSVPRLVLKPKDDHPDIPWVSVDPLDSSPETQVAHPRFHQLARPLTVTVNSGDMLYLPALWYHHVQQRQDIRGRVIAVNYWYDMNYSAPLFPYFKFAQNIVALVHPPK</sequence>
<dbReference type="EMBL" id="ML002272">
    <property type="protein sequence ID" value="RKP39433.1"/>
    <property type="molecule type" value="Genomic_DNA"/>
</dbReference>
<protein>
    <submittedName>
        <fullName evidence="2">Cupin-like domain-containing protein</fullName>
    </submittedName>
</protein>
<dbReference type="InterPro" id="IPR041667">
    <property type="entry name" value="Cupin_8"/>
</dbReference>
<evidence type="ECO:0000313" key="3">
    <source>
        <dbReference type="Proteomes" id="UP000268162"/>
    </source>
</evidence>
<organism evidence="2 3">
    <name type="scientific">Dimargaris cristalligena</name>
    <dbReference type="NCBI Taxonomy" id="215637"/>
    <lineage>
        <taxon>Eukaryota</taxon>
        <taxon>Fungi</taxon>
        <taxon>Fungi incertae sedis</taxon>
        <taxon>Zoopagomycota</taxon>
        <taxon>Kickxellomycotina</taxon>
        <taxon>Dimargaritomycetes</taxon>
        <taxon>Dimargaritales</taxon>
        <taxon>Dimargaritaceae</taxon>
        <taxon>Dimargaris</taxon>
    </lineage>
</organism>
<dbReference type="Pfam" id="PF13621">
    <property type="entry name" value="Cupin_8"/>
    <property type="match status" value="1"/>
</dbReference>
<dbReference type="OrthoDB" id="415358at2759"/>
<name>A0A4Q0A083_9FUNG</name>
<dbReference type="AlphaFoldDB" id="A0A4Q0A083"/>
<dbReference type="Gene3D" id="2.60.120.10">
    <property type="entry name" value="Jelly Rolls"/>
    <property type="match status" value="1"/>
</dbReference>
<dbReference type="Proteomes" id="UP000268162">
    <property type="component" value="Unassembled WGS sequence"/>
</dbReference>
<dbReference type="SUPFAM" id="SSF51197">
    <property type="entry name" value="Clavaminate synthase-like"/>
    <property type="match status" value="1"/>
</dbReference>
<dbReference type="PANTHER" id="PTHR12461">
    <property type="entry name" value="HYPOXIA-INDUCIBLE FACTOR 1 ALPHA INHIBITOR-RELATED"/>
    <property type="match status" value="1"/>
</dbReference>
<evidence type="ECO:0000313" key="2">
    <source>
        <dbReference type="EMBL" id="RKP39433.1"/>
    </source>
</evidence>
<dbReference type="SMART" id="SM00558">
    <property type="entry name" value="JmjC"/>
    <property type="match status" value="1"/>
</dbReference>
<dbReference type="InterPro" id="IPR003347">
    <property type="entry name" value="JmjC_dom"/>
</dbReference>